<keyword evidence="11 18" id="KW-0503">Monooxygenase</keyword>
<dbReference type="InterPro" id="IPR036188">
    <property type="entry name" value="FAD/NAD-bd_sf"/>
</dbReference>
<keyword evidence="7 18" id="KW-0274">FAD</keyword>
<evidence type="ECO:0000256" key="8">
    <source>
        <dbReference type="ARBA" id="ARBA00022857"/>
    </source>
</evidence>
<keyword evidence="8" id="KW-0521">NADP</keyword>
<evidence type="ECO:0000256" key="13">
    <source>
        <dbReference type="ARBA" id="ARBA00045957"/>
    </source>
</evidence>
<dbReference type="GO" id="GO:0050660">
    <property type="term" value="F:flavin adenine dinucleotide binding"/>
    <property type="evidence" value="ECO:0007669"/>
    <property type="project" value="InterPro"/>
</dbReference>
<evidence type="ECO:0000256" key="3">
    <source>
        <dbReference type="ARBA" id="ARBA00009183"/>
    </source>
</evidence>
<feature type="transmembrane region" description="Helical" evidence="19">
    <location>
        <begin position="746"/>
        <end position="765"/>
    </location>
</feature>
<comment type="function">
    <text evidence="13">Broad spectrum monooxygenase that catalyzes the oxygenation of a wide variety of nitrogen- and sulfur-containing compounds including xenobiotics. Catalyzes the S-oxygenation of hypotaurine to produce taurine, an organic osmolyte involved in cell volume regulation as well as a variety of cytoprotective and developmental processes. In vitro, catalyzes the N-oxygenation of trimethylamine (TMA) to produce trimethylamine N-oxide (TMAO) and could therefore participate to the detoxification of this compound that is generated by the action of gut microbiota from dietary precursors such as choline, choline containing compounds, betaine or L-carnitine.</text>
</comment>
<evidence type="ECO:0000256" key="9">
    <source>
        <dbReference type="ARBA" id="ARBA00022989"/>
    </source>
</evidence>
<dbReference type="EC" id="1.-.-.-" evidence="18"/>
<name>A0AAF3ENX1_9BILA</name>
<dbReference type="Pfam" id="PF10318">
    <property type="entry name" value="7TM_GPCR_Srh"/>
    <property type="match status" value="1"/>
</dbReference>
<dbReference type="AlphaFoldDB" id="A0AAF3ENX1"/>
<proteinExistence type="inferred from homology"/>
<dbReference type="InterPro" id="IPR000960">
    <property type="entry name" value="Flavin_mOase"/>
</dbReference>
<keyword evidence="6" id="KW-0256">Endoplasmic reticulum</keyword>
<evidence type="ECO:0000256" key="18">
    <source>
        <dbReference type="RuleBase" id="RU361177"/>
    </source>
</evidence>
<dbReference type="SUPFAM" id="SSF53335">
    <property type="entry name" value="S-adenosyl-L-methionine-dependent methyltransferases"/>
    <property type="match status" value="1"/>
</dbReference>
<comment type="catalytic activity">
    <reaction evidence="16">
        <text>trimethylamine + NADPH + O2 = trimethylamine N-oxide + NADP(+) + H2O</text>
        <dbReference type="Rhea" id="RHEA:31979"/>
        <dbReference type="ChEBI" id="CHEBI:15377"/>
        <dbReference type="ChEBI" id="CHEBI:15379"/>
        <dbReference type="ChEBI" id="CHEBI:15724"/>
        <dbReference type="ChEBI" id="CHEBI:57783"/>
        <dbReference type="ChEBI" id="CHEBI:58349"/>
        <dbReference type="ChEBI" id="CHEBI:58389"/>
        <dbReference type="EC" id="1.14.13.148"/>
    </reaction>
    <physiologicalReaction direction="left-to-right" evidence="16">
        <dbReference type="Rhea" id="RHEA:31980"/>
    </physiologicalReaction>
</comment>
<comment type="catalytic activity">
    <reaction evidence="14">
        <text>hypotaurine + NADH + O2 + H(+) = taurine + NAD(+) + H2O</text>
        <dbReference type="Rhea" id="RHEA:74111"/>
        <dbReference type="ChEBI" id="CHEBI:15377"/>
        <dbReference type="ChEBI" id="CHEBI:15378"/>
        <dbReference type="ChEBI" id="CHEBI:15379"/>
        <dbReference type="ChEBI" id="CHEBI:57540"/>
        <dbReference type="ChEBI" id="CHEBI:57853"/>
        <dbReference type="ChEBI" id="CHEBI:57945"/>
        <dbReference type="ChEBI" id="CHEBI:507393"/>
        <dbReference type="EC" id="1.14.13.8"/>
    </reaction>
    <physiologicalReaction direction="left-to-right" evidence="14">
        <dbReference type="Rhea" id="RHEA:74112"/>
    </physiologicalReaction>
</comment>
<dbReference type="Proteomes" id="UP000887575">
    <property type="component" value="Unassembled WGS sequence"/>
</dbReference>
<evidence type="ECO:0000256" key="2">
    <source>
        <dbReference type="ARBA" id="ARBA00004389"/>
    </source>
</evidence>
<dbReference type="PANTHER" id="PTHR23023">
    <property type="entry name" value="DIMETHYLANILINE MONOOXYGENASE"/>
    <property type="match status" value="1"/>
</dbReference>
<dbReference type="InterPro" id="IPR029063">
    <property type="entry name" value="SAM-dependent_MTases_sf"/>
</dbReference>
<dbReference type="PRINTS" id="PR00370">
    <property type="entry name" value="FMOXYGENASE"/>
</dbReference>
<protein>
    <recommendedName>
        <fullName evidence="18">Flavin-containing monooxygenase</fullName>
        <ecNumber evidence="18">1.-.-.-</ecNumber>
    </recommendedName>
</protein>
<dbReference type="Gene3D" id="3.40.50.150">
    <property type="entry name" value="Vaccinia Virus protein VP39"/>
    <property type="match status" value="1"/>
</dbReference>
<evidence type="ECO:0000256" key="14">
    <source>
        <dbReference type="ARBA" id="ARBA00047338"/>
    </source>
</evidence>
<keyword evidence="10 18" id="KW-0560">Oxidoreductase</keyword>
<evidence type="ECO:0000256" key="10">
    <source>
        <dbReference type="ARBA" id="ARBA00023002"/>
    </source>
</evidence>
<comment type="catalytic activity">
    <reaction evidence="15">
        <text>hypotaurine + NADPH + O2 + H(+) = taurine + NADP(+) + H2O</text>
        <dbReference type="Rhea" id="RHEA:69819"/>
        <dbReference type="ChEBI" id="CHEBI:15377"/>
        <dbReference type="ChEBI" id="CHEBI:15378"/>
        <dbReference type="ChEBI" id="CHEBI:15379"/>
        <dbReference type="ChEBI" id="CHEBI:57783"/>
        <dbReference type="ChEBI" id="CHEBI:57853"/>
        <dbReference type="ChEBI" id="CHEBI:58349"/>
        <dbReference type="ChEBI" id="CHEBI:507393"/>
        <dbReference type="EC" id="1.14.13.8"/>
    </reaction>
    <physiologicalReaction direction="left-to-right" evidence="15">
        <dbReference type="Rhea" id="RHEA:69820"/>
    </physiologicalReaction>
</comment>
<keyword evidence="9 19" id="KW-1133">Transmembrane helix</keyword>
<dbReference type="InterPro" id="IPR020946">
    <property type="entry name" value="Flavin_mOase-like"/>
</dbReference>
<evidence type="ECO:0000256" key="7">
    <source>
        <dbReference type="ARBA" id="ARBA00022827"/>
    </source>
</evidence>
<keyword evidence="4 18" id="KW-0285">Flavoprotein</keyword>
<dbReference type="SUPFAM" id="SSF51905">
    <property type="entry name" value="FAD/NAD(P)-binding domain"/>
    <property type="match status" value="2"/>
</dbReference>
<evidence type="ECO:0000256" key="16">
    <source>
        <dbReference type="ARBA" id="ARBA00048088"/>
    </source>
</evidence>
<comment type="similarity">
    <text evidence="3 18">Belongs to the FMO family.</text>
</comment>
<comment type="subcellular location">
    <subcellularLocation>
        <location evidence="2">Endoplasmic reticulum membrane</location>
        <topology evidence="2">Single-pass membrane protein</topology>
    </subcellularLocation>
</comment>
<feature type="transmembrane region" description="Helical" evidence="19">
    <location>
        <begin position="604"/>
        <end position="631"/>
    </location>
</feature>
<dbReference type="FunFam" id="3.50.50.60:FF:000159">
    <property type="entry name" value="Dimethylaniline monooxygenase [N-oxide-forming]"/>
    <property type="match status" value="1"/>
</dbReference>
<dbReference type="GO" id="GO:0005789">
    <property type="term" value="C:endoplasmic reticulum membrane"/>
    <property type="evidence" value="ECO:0007669"/>
    <property type="project" value="UniProtKB-SubCell"/>
</dbReference>
<evidence type="ECO:0000256" key="6">
    <source>
        <dbReference type="ARBA" id="ARBA00022824"/>
    </source>
</evidence>
<evidence type="ECO:0000256" key="1">
    <source>
        <dbReference type="ARBA" id="ARBA00001974"/>
    </source>
</evidence>
<feature type="transmembrane region" description="Helical" evidence="19">
    <location>
        <begin position="637"/>
        <end position="657"/>
    </location>
</feature>
<dbReference type="WBParaSite" id="MBELARI_LOCUS15620.1">
    <property type="protein sequence ID" value="MBELARI_LOCUS15620.1"/>
    <property type="gene ID" value="MBELARI_LOCUS15620"/>
</dbReference>
<dbReference type="InterPro" id="IPR050346">
    <property type="entry name" value="FMO-like"/>
</dbReference>
<evidence type="ECO:0000256" key="5">
    <source>
        <dbReference type="ARBA" id="ARBA00022692"/>
    </source>
</evidence>
<accession>A0AAF3ENX1</accession>
<evidence type="ECO:0000256" key="19">
    <source>
        <dbReference type="SAM" id="Phobius"/>
    </source>
</evidence>
<sequence length="1126" mass="128504">MPMNSVGTEGTKQKRICVIGAGGSGLPCVRWAREYGADVTCFERSNGVGGLWHYKPNPTDLSNVMRGTVINTSKEILAYSDFPPDEKYFQNLPNFMHHSLLHRYLEDYCTHHDLWRNIKLQHKVTSVERTADYSDTGRWNVTFVDLTTGKEGKQIFDGVMVASGHQDTPYYPPPFPGQETFTGRISHSHDYRSTAGYEEKTVIVVGIGNSGADVASELARVTKKVYLVCRRGGAWIFNRMVERGVPYDYVLANRFTNNVLLKVISPTRFSKMLVKDLNKRFDHEQFRIKPKNGPLSSHPTVCDELPLRLMAGTVIVRPQIKKFSLSSVVFEDGTEAVNVDEVVFCTGFKYNLNIIENGRTLPVENNRHPGMYLHMFPPQTGDKNTLCFIGLLMPWGGLFPVAEMQARLFCAQMFREISLPNVDQMRLSISKDEEKARQRYTHSNRHYFEVDFVPYLERLAGILRCRPSNFRLMFTDWTLFKKVFFGPCVSPVYRLHGKHSWIGAREAILGVEHRTSTAYLGLGPVGSHSGYCQMGRLEKNGQNETQRSGTAPNGTIHINNFDGPCVLLNFYGLLVIYVATPPQMESFQRYILTVQYLGILNDLILSYGVFVIFSFPAWGLIPIGLFVAFGIPTQIELIVWFGCVTTFIAALLVALFQRQQAITPVDHWAKLSKRTVQVIELAVYLHPFYSVVPIIYYLFTLNDLNVAIQYNYQSWPQLQQFYQSPSYWTMQGNIAEIFGHAIVGRYVNVILLVLIVLYIVIYWTLYKLRHIFSERTLMLQKKWIRNLNTQTVTYFFGTGFEPNEIASKSIKTPPNPDLALKKKEKQIEEKLFGVRVIDKICDQEKKCFEIKDVGSLDERGNFFVARKIIPTNLQDTAVTLAQLQKPKELTWQNFNTKTWPVQNDRLFSVYNQVQVGSILLGQTSTLPNPDSLRVLLIGLGGGAVFNFLSNVEKVKIQTTAIEINPTFVEISKKWFNLAENAQSQILVEDGLIYVKNAVEKNAKFDSILLDACYDDQKRPIICPVNGFLAKKSIENLYQLLDEEGTLTVNLYTGQDQAVNEEKVFDEFAAVFKSCILLNYDPRRMLICFKDQKLSLSTDRQEILDRFKRADAVFDFSLLERLSELNK</sequence>
<evidence type="ECO:0000256" key="17">
    <source>
        <dbReference type="ARBA" id="ARBA00049443"/>
    </source>
</evidence>
<dbReference type="GO" id="GO:0050661">
    <property type="term" value="F:NADP binding"/>
    <property type="evidence" value="ECO:0007669"/>
    <property type="project" value="InterPro"/>
</dbReference>
<evidence type="ECO:0000256" key="12">
    <source>
        <dbReference type="ARBA" id="ARBA00023136"/>
    </source>
</evidence>
<evidence type="ECO:0000256" key="11">
    <source>
        <dbReference type="ARBA" id="ARBA00023033"/>
    </source>
</evidence>
<dbReference type="InterPro" id="IPR019422">
    <property type="entry name" value="7TM_GPCR_serpentine_rcpt_Srh"/>
</dbReference>
<dbReference type="Pfam" id="PF00743">
    <property type="entry name" value="FMO-like"/>
    <property type="match status" value="1"/>
</dbReference>
<evidence type="ECO:0000313" key="21">
    <source>
        <dbReference type="WBParaSite" id="MBELARI_LOCUS15620.1"/>
    </source>
</evidence>
<evidence type="ECO:0000256" key="4">
    <source>
        <dbReference type="ARBA" id="ARBA00022630"/>
    </source>
</evidence>
<evidence type="ECO:0000313" key="20">
    <source>
        <dbReference type="Proteomes" id="UP000887575"/>
    </source>
</evidence>
<feature type="transmembrane region" description="Helical" evidence="19">
    <location>
        <begin position="678"/>
        <end position="699"/>
    </location>
</feature>
<comment type="catalytic activity">
    <reaction evidence="17">
        <text>N,N-dimethylaniline + NADPH + O2 + H(+) = N,N-dimethylaniline N-oxide + NADP(+) + H2O</text>
        <dbReference type="Rhea" id="RHEA:24468"/>
        <dbReference type="ChEBI" id="CHEBI:15377"/>
        <dbReference type="ChEBI" id="CHEBI:15378"/>
        <dbReference type="ChEBI" id="CHEBI:15379"/>
        <dbReference type="ChEBI" id="CHEBI:16269"/>
        <dbReference type="ChEBI" id="CHEBI:17735"/>
        <dbReference type="ChEBI" id="CHEBI:57783"/>
        <dbReference type="ChEBI" id="CHEBI:58349"/>
        <dbReference type="EC" id="1.14.13.8"/>
    </reaction>
    <physiologicalReaction direction="left-to-right" evidence="17">
        <dbReference type="Rhea" id="RHEA:24469"/>
    </physiologicalReaction>
</comment>
<comment type="cofactor">
    <cofactor evidence="1 18">
        <name>FAD</name>
        <dbReference type="ChEBI" id="CHEBI:57692"/>
    </cofactor>
</comment>
<organism evidence="20 21">
    <name type="scientific">Mesorhabditis belari</name>
    <dbReference type="NCBI Taxonomy" id="2138241"/>
    <lineage>
        <taxon>Eukaryota</taxon>
        <taxon>Metazoa</taxon>
        <taxon>Ecdysozoa</taxon>
        <taxon>Nematoda</taxon>
        <taxon>Chromadorea</taxon>
        <taxon>Rhabditida</taxon>
        <taxon>Rhabditina</taxon>
        <taxon>Rhabditomorpha</taxon>
        <taxon>Rhabditoidea</taxon>
        <taxon>Rhabditidae</taxon>
        <taxon>Mesorhabditinae</taxon>
        <taxon>Mesorhabditis</taxon>
    </lineage>
</organism>
<dbReference type="GO" id="GO:0004499">
    <property type="term" value="F:N,N-dimethylaniline monooxygenase activity"/>
    <property type="evidence" value="ECO:0007669"/>
    <property type="project" value="InterPro"/>
</dbReference>
<reference evidence="21" key="1">
    <citation type="submission" date="2024-02" db="UniProtKB">
        <authorList>
            <consortium name="WormBaseParasite"/>
        </authorList>
    </citation>
    <scope>IDENTIFICATION</scope>
</reference>
<dbReference type="Gene3D" id="3.50.50.60">
    <property type="entry name" value="FAD/NAD(P)-binding domain"/>
    <property type="match status" value="1"/>
</dbReference>
<dbReference type="GO" id="GO:0034899">
    <property type="term" value="F:trimethylamine monooxygenase activity"/>
    <property type="evidence" value="ECO:0007669"/>
    <property type="project" value="UniProtKB-EC"/>
</dbReference>
<keyword evidence="5 19" id="KW-0812">Transmembrane</keyword>
<evidence type="ECO:0000256" key="15">
    <source>
        <dbReference type="ARBA" id="ARBA00048041"/>
    </source>
</evidence>
<keyword evidence="12 19" id="KW-0472">Membrane</keyword>
<keyword evidence="20" id="KW-1185">Reference proteome</keyword>